<evidence type="ECO:0000259" key="3">
    <source>
        <dbReference type="PROSITE" id="PS51000"/>
    </source>
</evidence>
<protein>
    <submittedName>
        <fullName evidence="4">DNA-binding transcriptional regulator YafY</fullName>
    </submittedName>
</protein>
<dbReference type="Pfam" id="PF08279">
    <property type="entry name" value="HTH_11"/>
    <property type="match status" value="1"/>
</dbReference>
<dbReference type="InterPro" id="IPR036388">
    <property type="entry name" value="WH-like_DNA-bd_sf"/>
</dbReference>
<dbReference type="InterPro" id="IPR011991">
    <property type="entry name" value="ArsR-like_HTH"/>
</dbReference>
<keyword evidence="4" id="KW-0238">DNA-binding</keyword>
<dbReference type="Gene3D" id="1.10.10.10">
    <property type="entry name" value="Winged helix-like DNA-binding domain superfamily/Winged helix DNA-binding domain"/>
    <property type="match status" value="1"/>
</dbReference>
<keyword evidence="5" id="KW-1185">Reference proteome</keyword>
<name>A0ABU0PAY1_9MICO</name>
<gene>
    <name evidence="4" type="ORF">QFZ46_001924</name>
</gene>
<evidence type="ECO:0000313" key="5">
    <source>
        <dbReference type="Proteomes" id="UP001239085"/>
    </source>
</evidence>
<dbReference type="InterPro" id="IPR036390">
    <property type="entry name" value="WH_DNA-bd_sf"/>
</dbReference>
<dbReference type="GO" id="GO:0003677">
    <property type="term" value="F:DNA binding"/>
    <property type="evidence" value="ECO:0007669"/>
    <property type="project" value="UniProtKB-KW"/>
</dbReference>
<evidence type="ECO:0000313" key="4">
    <source>
        <dbReference type="EMBL" id="MDQ0643764.1"/>
    </source>
</evidence>
<reference evidence="4 5" key="1">
    <citation type="submission" date="2023-07" db="EMBL/GenBank/DDBJ databases">
        <title>Comparative genomics of wheat-associated soil bacteria to identify genetic determinants of phenazine resistance.</title>
        <authorList>
            <person name="Mouncey N."/>
        </authorList>
    </citation>
    <scope>NUCLEOTIDE SEQUENCE [LARGE SCALE GENOMIC DNA]</scope>
    <source>
        <strain evidence="4 5">W2I7</strain>
    </source>
</reference>
<dbReference type="InterPro" id="IPR051534">
    <property type="entry name" value="CBASS_pafABC_assoc_protein"/>
</dbReference>
<dbReference type="PANTHER" id="PTHR34580:SF3">
    <property type="entry name" value="PROTEIN PAFB"/>
    <property type="match status" value="1"/>
</dbReference>
<evidence type="ECO:0000256" key="1">
    <source>
        <dbReference type="ARBA" id="ARBA00023015"/>
    </source>
</evidence>
<dbReference type="PROSITE" id="PS51000">
    <property type="entry name" value="HTH_DEOR_2"/>
    <property type="match status" value="1"/>
</dbReference>
<dbReference type="SUPFAM" id="SSF46785">
    <property type="entry name" value="Winged helix' DNA-binding domain"/>
    <property type="match status" value="1"/>
</dbReference>
<dbReference type="Pfam" id="PF13280">
    <property type="entry name" value="WYL"/>
    <property type="match status" value="1"/>
</dbReference>
<dbReference type="InterPro" id="IPR013196">
    <property type="entry name" value="HTH_11"/>
</dbReference>
<keyword evidence="1" id="KW-0805">Transcription regulation</keyword>
<organism evidence="4 5">
    <name type="scientific">Microbacterium murale</name>
    <dbReference type="NCBI Taxonomy" id="1081040"/>
    <lineage>
        <taxon>Bacteria</taxon>
        <taxon>Bacillati</taxon>
        <taxon>Actinomycetota</taxon>
        <taxon>Actinomycetes</taxon>
        <taxon>Micrococcales</taxon>
        <taxon>Microbacteriaceae</taxon>
        <taxon>Microbacterium</taxon>
    </lineage>
</organism>
<dbReference type="InterPro" id="IPR001034">
    <property type="entry name" value="DeoR_HTH"/>
</dbReference>
<dbReference type="Proteomes" id="UP001239085">
    <property type="component" value="Unassembled WGS sequence"/>
</dbReference>
<dbReference type="InterPro" id="IPR026881">
    <property type="entry name" value="WYL_dom"/>
</dbReference>
<feature type="domain" description="HTH deoR-type" evidence="3">
    <location>
        <begin position="18"/>
        <end position="73"/>
    </location>
</feature>
<comment type="caution">
    <text evidence="4">The sequence shown here is derived from an EMBL/GenBank/DDBJ whole genome shotgun (WGS) entry which is preliminary data.</text>
</comment>
<dbReference type="EMBL" id="JAUSXK010000001">
    <property type="protein sequence ID" value="MDQ0643764.1"/>
    <property type="molecule type" value="Genomic_DNA"/>
</dbReference>
<keyword evidence="2" id="KW-0804">Transcription</keyword>
<dbReference type="PANTHER" id="PTHR34580">
    <property type="match status" value="1"/>
</dbReference>
<dbReference type="CDD" id="cd00090">
    <property type="entry name" value="HTH_ARSR"/>
    <property type="match status" value="1"/>
</dbReference>
<proteinExistence type="predicted"/>
<accession>A0ABU0PAY1</accession>
<sequence length="256" mass="28436">MRPVFDRIFGDHGIVDSPSNRTLRLLSLLQAGGDWSVAALAERLEVSQRTVRRDTQRLRELGYDVQSRPGPGAGYQLRPGTKIPPLLLSADEVATIITSLLVLETWSPDDPSASVARSKLEQTLPPALRRRAAATAISTQILQESPAPVDWALVGILSDAVAQGARVGFDYTDQSGRQSARVVEPHRHFLRKRQWYVVGFDIDRGDWRLFRLDRMQSTSILPGAHSSREFPFASIESWLASDFGRIGSPPDEAKNR</sequence>
<dbReference type="PROSITE" id="PS52050">
    <property type="entry name" value="WYL"/>
    <property type="match status" value="1"/>
</dbReference>
<evidence type="ECO:0000256" key="2">
    <source>
        <dbReference type="ARBA" id="ARBA00023163"/>
    </source>
</evidence>